<dbReference type="InterPro" id="IPR008326">
    <property type="entry name" value="PdhI-like"/>
</dbReference>
<feature type="domain" description="Core" evidence="2">
    <location>
        <begin position="1"/>
        <end position="85"/>
    </location>
</feature>
<dbReference type="EMBL" id="JBEPLW010000002">
    <property type="protein sequence ID" value="MET3574858.1"/>
    <property type="molecule type" value="Genomic_DNA"/>
</dbReference>
<dbReference type="InterPro" id="IPR000361">
    <property type="entry name" value="ATAP_core_dom"/>
</dbReference>
<evidence type="ECO:0000313" key="3">
    <source>
        <dbReference type="EMBL" id="MET3574858.1"/>
    </source>
</evidence>
<protein>
    <submittedName>
        <fullName evidence="3">Uncharacterized protein YneR</fullName>
    </submittedName>
</protein>
<dbReference type="InterPro" id="IPR035903">
    <property type="entry name" value="HesB-like_dom_sf"/>
</dbReference>
<dbReference type="Proteomes" id="UP001549099">
    <property type="component" value="Unassembled WGS sequence"/>
</dbReference>
<name>A0ABV2G9A0_9BACL</name>
<evidence type="ECO:0000256" key="1">
    <source>
        <dbReference type="ARBA" id="ARBA00006718"/>
    </source>
</evidence>
<sequence>MKIKISDGALAWFKDEMDVSAGDHIRFRVRYGGAGLQPGFSIGLSPDDPDSPAASEERDGVTFFVEKDDEWYFDGHDLIVDYDENLDEPDYRYEKA</sequence>
<proteinExistence type="inferred from homology"/>
<evidence type="ECO:0000313" key="4">
    <source>
        <dbReference type="Proteomes" id="UP001549099"/>
    </source>
</evidence>
<dbReference type="SUPFAM" id="SSF89360">
    <property type="entry name" value="HesB-like domain"/>
    <property type="match status" value="1"/>
</dbReference>
<evidence type="ECO:0000259" key="2">
    <source>
        <dbReference type="Pfam" id="PF01521"/>
    </source>
</evidence>
<dbReference type="Pfam" id="PF01521">
    <property type="entry name" value="Fe-S_biosyn"/>
    <property type="match status" value="1"/>
</dbReference>
<comment type="similarity">
    <text evidence="1">Belongs to the HesB/IscA family.</text>
</comment>
<keyword evidence="4" id="KW-1185">Reference proteome</keyword>
<reference evidence="3 4" key="1">
    <citation type="submission" date="2024-06" db="EMBL/GenBank/DDBJ databases">
        <title>Genomic Encyclopedia of Type Strains, Phase IV (KMG-IV): sequencing the most valuable type-strain genomes for metagenomic binning, comparative biology and taxonomic classification.</title>
        <authorList>
            <person name="Goeker M."/>
        </authorList>
    </citation>
    <scope>NUCLEOTIDE SEQUENCE [LARGE SCALE GENOMIC DNA]</scope>
    <source>
        <strain evidence="3 4">DSM 26128</strain>
    </source>
</reference>
<dbReference type="PIRSF" id="PIRSF034852">
    <property type="entry name" value="UCP034852"/>
    <property type="match status" value="1"/>
</dbReference>
<organism evidence="3 4">
    <name type="scientific">Bhargavaea ullalensis</name>
    <dbReference type="NCBI Taxonomy" id="1265685"/>
    <lineage>
        <taxon>Bacteria</taxon>
        <taxon>Bacillati</taxon>
        <taxon>Bacillota</taxon>
        <taxon>Bacilli</taxon>
        <taxon>Bacillales</taxon>
        <taxon>Caryophanaceae</taxon>
        <taxon>Bhargavaea</taxon>
    </lineage>
</organism>
<accession>A0ABV2G9A0</accession>
<comment type="caution">
    <text evidence="3">The sequence shown here is derived from an EMBL/GenBank/DDBJ whole genome shotgun (WGS) entry which is preliminary data.</text>
</comment>
<gene>
    <name evidence="3" type="ORF">ABID49_000740</name>
</gene>